<accession>A0A6J6MM92</accession>
<evidence type="ECO:0000256" key="5">
    <source>
        <dbReference type="SAM" id="Phobius"/>
    </source>
</evidence>
<gene>
    <name evidence="8" type="ORF">UFOPK2334_00799</name>
    <name evidence="7" type="ORF">UFOPK4179_00376</name>
    <name evidence="9" type="ORF">UFOPK4293_00619</name>
</gene>
<dbReference type="InterPro" id="IPR044666">
    <property type="entry name" value="Cyclophilin_A-like"/>
</dbReference>
<dbReference type="EMBL" id="CAEZXA010000058">
    <property type="protein sequence ID" value="CAB4675430.1"/>
    <property type="molecule type" value="Genomic_DNA"/>
</dbReference>
<feature type="transmembrane region" description="Helical" evidence="5">
    <location>
        <begin position="33"/>
        <end position="55"/>
    </location>
</feature>
<keyword evidence="2" id="KW-0697">Rotamase</keyword>
<dbReference type="EMBL" id="CAETWZ010000021">
    <property type="protein sequence ID" value="CAB4367592.1"/>
    <property type="molecule type" value="Genomic_DNA"/>
</dbReference>
<protein>
    <recommendedName>
        <fullName evidence="1">peptidylprolyl isomerase</fullName>
        <ecNumber evidence="1">5.2.1.8</ecNumber>
    </recommendedName>
</protein>
<dbReference type="EC" id="5.2.1.8" evidence="1"/>
<feature type="region of interest" description="Disordered" evidence="4">
    <location>
        <begin position="59"/>
        <end position="97"/>
    </location>
</feature>
<evidence type="ECO:0000259" key="6">
    <source>
        <dbReference type="PROSITE" id="PS50072"/>
    </source>
</evidence>
<dbReference type="Pfam" id="PF00160">
    <property type="entry name" value="Pro_isomerase"/>
    <property type="match status" value="1"/>
</dbReference>
<evidence type="ECO:0000256" key="4">
    <source>
        <dbReference type="SAM" id="MobiDB-lite"/>
    </source>
</evidence>
<name>A0A6J6MM92_9ZZZZ</name>
<evidence type="ECO:0000313" key="9">
    <source>
        <dbReference type="EMBL" id="CAB5048097.1"/>
    </source>
</evidence>
<reference evidence="8" key="1">
    <citation type="submission" date="2020-05" db="EMBL/GenBank/DDBJ databases">
        <authorList>
            <person name="Chiriac C."/>
            <person name="Salcher M."/>
            <person name="Ghai R."/>
            <person name="Kavagutti S V."/>
        </authorList>
    </citation>
    <scope>NUCLEOTIDE SEQUENCE</scope>
</reference>
<dbReference type="EMBL" id="CAFBQH010000029">
    <property type="protein sequence ID" value="CAB5048097.1"/>
    <property type="molecule type" value="Genomic_DNA"/>
</dbReference>
<dbReference type="Gene3D" id="2.40.100.10">
    <property type="entry name" value="Cyclophilin-like"/>
    <property type="match status" value="1"/>
</dbReference>
<organism evidence="8">
    <name type="scientific">freshwater metagenome</name>
    <dbReference type="NCBI Taxonomy" id="449393"/>
    <lineage>
        <taxon>unclassified sequences</taxon>
        <taxon>metagenomes</taxon>
        <taxon>ecological metagenomes</taxon>
    </lineage>
</organism>
<feature type="domain" description="PPIase cyclophilin-type" evidence="6">
    <location>
        <begin position="128"/>
        <end position="272"/>
    </location>
</feature>
<dbReference type="InterPro" id="IPR029000">
    <property type="entry name" value="Cyclophilin-like_dom_sf"/>
</dbReference>
<evidence type="ECO:0000313" key="8">
    <source>
        <dbReference type="EMBL" id="CAB4675430.1"/>
    </source>
</evidence>
<sequence length="275" mass="29303">MGTDKRARQKANRERARQERIRKQKFNKVRKRGLTLGIGIPVLIAALFGISNYVMKDSSPTASVDSSVPAGDSVPATQETLPGRQITGTTPCPKTDGTEERATIFEKAPAMCIDPAKSYTATFNTSEGVIEVALDTKKTPETVNNFVSLSRYKYYDTSYIFRTDTSLDIIQGGGSNNTDGPGYTIKDEGTGFKYAEGDLVMARSSGADSGGGQFFFVTGPKASVLDGQGTYVTFGKITKGLDVAQAILALNTGEGSLGGAPSKPVKIDTLVITEK</sequence>
<dbReference type="PROSITE" id="PS50072">
    <property type="entry name" value="CSA_PPIASE_2"/>
    <property type="match status" value="1"/>
</dbReference>
<evidence type="ECO:0000256" key="1">
    <source>
        <dbReference type="ARBA" id="ARBA00013194"/>
    </source>
</evidence>
<evidence type="ECO:0000256" key="3">
    <source>
        <dbReference type="ARBA" id="ARBA00023235"/>
    </source>
</evidence>
<keyword evidence="3" id="KW-0413">Isomerase</keyword>
<dbReference type="SUPFAM" id="SSF50891">
    <property type="entry name" value="Cyclophilin-like"/>
    <property type="match status" value="1"/>
</dbReference>
<dbReference type="GO" id="GO:0003755">
    <property type="term" value="F:peptidyl-prolyl cis-trans isomerase activity"/>
    <property type="evidence" value="ECO:0007669"/>
    <property type="project" value="UniProtKB-KW"/>
</dbReference>
<proteinExistence type="predicted"/>
<evidence type="ECO:0000313" key="7">
    <source>
        <dbReference type="EMBL" id="CAB4367592.1"/>
    </source>
</evidence>
<feature type="compositionally biased region" description="Polar residues" evidence="4">
    <location>
        <begin position="75"/>
        <end position="92"/>
    </location>
</feature>
<dbReference type="AlphaFoldDB" id="A0A6J6MM92"/>
<dbReference type="PANTHER" id="PTHR45625">
    <property type="entry name" value="PEPTIDYL-PROLYL CIS-TRANS ISOMERASE-RELATED"/>
    <property type="match status" value="1"/>
</dbReference>
<dbReference type="InterPro" id="IPR002130">
    <property type="entry name" value="Cyclophilin-type_PPIase_dom"/>
</dbReference>
<keyword evidence="5" id="KW-0472">Membrane</keyword>
<dbReference type="PANTHER" id="PTHR45625:SF4">
    <property type="entry name" value="PEPTIDYLPROLYL ISOMERASE DOMAIN AND WD REPEAT-CONTAINING PROTEIN 1"/>
    <property type="match status" value="1"/>
</dbReference>
<evidence type="ECO:0000256" key="2">
    <source>
        <dbReference type="ARBA" id="ARBA00023110"/>
    </source>
</evidence>
<keyword evidence="5" id="KW-0812">Transmembrane</keyword>
<keyword evidence="5" id="KW-1133">Transmembrane helix</keyword>